<feature type="chain" id="PRO_5011489383" evidence="1">
    <location>
        <begin position="32"/>
        <end position="464"/>
    </location>
</feature>
<keyword evidence="1" id="KW-0732">Signal</keyword>
<dbReference type="InterPro" id="IPR026444">
    <property type="entry name" value="Secre_tail"/>
</dbReference>
<proteinExistence type="predicted"/>
<gene>
    <name evidence="2" type="ORF">SAMN04487996_113138</name>
</gene>
<evidence type="ECO:0000256" key="1">
    <source>
        <dbReference type="SAM" id="SignalP"/>
    </source>
</evidence>
<evidence type="ECO:0000313" key="3">
    <source>
        <dbReference type="Proteomes" id="UP000198748"/>
    </source>
</evidence>
<name>A0A1G7PVA2_9BACT</name>
<feature type="signal peptide" evidence="1">
    <location>
        <begin position="1"/>
        <end position="31"/>
    </location>
</feature>
<dbReference type="NCBIfam" id="TIGR04183">
    <property type="entry name" value="Por_Secre_tail"/>
    <property type="match status" value="1"/>
</dbReference>
<dbReference type="RefSeq" id="WP_143016906.1">
    <property type="nucleotide sequence ID" value="NZ_FNAN01000013.1"/>
</dbReference>
<protein>
    <submittedName>
        <fullName evidence="2">Por secretion system C-terminal sorting domain-containing protein</fullName>
    </submittedName>
</protein>
<dbReference type="OrthoDB" id="928137at2"/>
<dbReference type="AlphaFoldDB" id="A0A1G7PVA2"/>
<keyword evidence="3" id="KW-1185">Reference proteome</keyword>
<evidence type="ECO:0000313" key="2">
    <source>
        <dbReference type="EMBL" id="SDF90178.1"/>
    </source>
</evidence>
<organism evidence="2 3">
    <name type="scientific">Dyadobacter soli</name>
    <dbReference type="NCBI Taxonomy" id="659014"/>
    <lineage>
        <taxon>Bacteria</taxon>
        <taxon>Pseudomonadati</taxon>
        <taxon>Bacteroidota</taxon>
        <taxon>Cytophagia</taxon>
        <taxon>Cytophagales</taxon>
        <taxon>Spirosomataceae</taxon>
        <taxon>Dyadobacter</taxon>
    </lineage>
</organism>
<reference evidence="3" key="1">
    <citation type="submission" date="2016-10" db="EMBL/GenBank/DDBJ databases">
        <authorList>
            <person name="Varghese N."/>
            <person name="Submissions S."/>
        </authorList>
    </citation>
    <scope>NUCLEOTIDE SEQUENCE [LARGE SCALE GENOMIC DNA]</scope>
    <source>
        <strain evidence="3">DSM 25329</strain>
    </source>
</reference>
<dbReference type="EMBL" id="FNAN01000013">
    <property type="protein sequence ID" value="SDF90178.1"/>
    <property type="molecule type" value="Genomic_DNA"/>
</dbReference>
<sequence length="464" mass="50443">MPTLILLLQRSMASIATLLFSLSATISLAQAVNDSPTRLINLVVLSRPQETSTNTGFALFSSNAQVIAAFNKGRRFEEAAFGFPANSLGIFSLPAGYDSFTPAQRALYIINGERTARAGFDYGNGPVLGKPLEGVETTLCDIAAKQAFFVDSTKIFTSIGPDGSTGIERILAAFGTNCVELLGRAGSYYTGGSLGYAVENAIFEWLYRDGASGGNRMLMLLQTRGVLEFREGSPMPVVGFKDNHGAAGSEGFLGIGVSHGVVVLEIIDPGRRTDCAFSVEQNPLPVHLISWNGIYETNTIKLDWETAWEENSDYFLVQRSTDLKTFQTLTKVASKGTTRDQQRYEWVDTDPRAGINYYRLVQTDVDETTETSRIIAVRNDMQANENLAVYPNPSHSGEAFRVKAPGNAGNIALYDIVGRECAIVVSAESEGELIVKPTEALPAGMYSLIVVENGRKRHGRVFVK</sequence>
<dbReference type="STRING" id="659014.SAMN04487996_113138"/>
<accession>A0A1G7PVA2</accession>
<dbReference type="Proteomes" id="UP000198748">
    <property type="component" value="Unassembled WGS sequence"/>
</dbReference>